<dbReference type="EMBL" id="FWXI01000003">
    <property type="protein sequence ID" value="SMC45614.1"/>
    <property type="molecule type" value="Genomic_DNA"/>
</dbReference>
<dbReference type="Proteomes" id="UP000192738">
    <property type="component" value="Unassembled WGS sequence"/>
</dbReference>
<proteinExistence type="predicted"/>
<gene>
    <name evidence="1" type="ORF">SAMN04488500_103154</name>
</gene>
<keyword evidence="2" id="KW-1185">Reference proteome</keyword>
<name>A0A1W1ZB12_9FIRM</name>
<accession>A0A1W1ZB12</accession>
<evidence type="ECO:0000313" key="2">
    <source>
        <dbReference type="Proteomes" id="UP000192738"/>
    </source>
</evidence>
<sequence>MNMRKGPYSRLFPAVWTFLSRFVFPVITDNHEDHMFGRTPL</sequence>
<evidence type="ECO:0000313" key="1">
    <source>
        <dbReference type="EMBL" id="SMC45614.1"/>
    </source>
</evidence>
<dbReference type="RefSeq" id="WP_281252348.1">
    <property type="nucleotide sequence ID" value="NZ_CP155572.1"/>
</dbReference>
<protein>
    <submittedName>
        <fullName evidence="1">Uncharacterized protein</fullName>
    </submittedName>
</protein>
<organism evidence="1 2">
    <name type="scientific">Sporomusa malonica</name>
    <dbReference type="NCBI Taxonomy" id="112901"/>
    <lineage>
        <taxon>Bacteria</taxon>
        <taxon>Bacillati</taxon>
        <taxon>Bacillota</taxon>
        <taxon>Negativicutes</taxon>
        <taxon>Selenomonadales</taxon>
        <taxon>Sporomusaceae</taxon>
        <taxon>Sporomusa</taxon>
    </lineage>
</organism>
<reference evidence="1 2" key="1">
    <citation type="submission" date="2017-04" db="EMBL/GenBank/DDBJ databases">
        <authorList>
            <person name="Afonso C.L."/>
            <person name="Miller P.J."/>
            <person name="Scott M.A."/>
            <person name="Spackman E."/>
            <person name="Goraichik I."/>
            <person name="Dimitrov K.M."/>
            <person name="Suarez D.L."/>
            <person name="Swayne D.E."/>
        </authorList>
    </citation>
    <scope>NUCLEOTIDE SEQUENCE [LARGE SCALE GENOMIC DNA]</scope>
    <source>
        <strain evidence="1 2">DSM 5090</strain>
    </source>
</reference>
<dbReference type="AlphaFoldDB" id="A0A1W1ZB12"/>